<dbReference type="PANTHER" id="PTHR38450">
    <property type="entry name" value="STAGE V SPORULATION PROTEIN AC-RELATED"/>
    <property type="match status" value="1"/>
</dbReference>
<dbReference type="Proteomes" id="UP000824249">
    <property type="component" value="Unassembled WGS sequence"/>
</dbReference>
<feature type="transmembrane region" description="Helical" evidence="1">
    <location>
        <begin position="62"/>
        <end position="79"/>
    </location>
</feature>
<dbReference type="Pfam" id="PF03862">
    <property type="entry name" value="SpoVAC_SpoVAEB"/>
    <property type="match status" value="1"/>
</dbReference>
<dbReference type="EMBL" id="DXFD01000057">
    <property type="protein sequence ID" value="HIX46766.1"/>
    <property type="molecule type" value="Genomic_DNA"/>
</dbReference>
<gene>
    <name evidence="2" type="ORF">H9737_03640</name>
</gene>
<evidence type="ECO:0000313" key="2">
    <source>
        <dbReference type="EMBL" id="HIX46766.1"/>
    </source>
</evidence>
<accession>A0A9D2ARV9</accession>
<feature type="transmembrane region" description="Helical" evidence="1">
    <location>
        <begin position="91"/>
        <end position="119"/>
    </location>
</feature>
<dbReference type="AlphaFoldDB" id="A0A9D2ARV9"/>
<keyword evidence="1" id="KW-0812">Transmembrane</keyword>
<reference evidence="2" key="2">
    <citation type="submission" date="2021-04" db="EMBL/GenBank/DDBJ databases">
        <authorList>
            <person name="Gilroy R."/>
        </authorList>
    </citation>
    <scope>NUCLEOTIDE SEQUENCE</scope>
    <source>
        <strain evidence="2">26628</strain>
    </source>
</reference>
<reference evidence="2" key="1">
    <citation type="journal article" date="2021" name="PeerJ">
        <title>Extensive microbial diversity within the chicken gut microbiome revealed by metagenomics and culture.</title>
        <authorList>
            <person name="Gilroy R."/>
            <person name="Ravi A."/>
            <person name="Getino M."/>
            <person name="Pursley I."/>
            <person name="Horton D.L."/>
            <person name="Alikhan N.F."/>
            <person name="Baker D."/>
            <person name="Gharbi K."/>
            <person name="Hall N."/>
            <person name="Watson M."/>
            <person name="Adriaenssens E.M."/>
            <person name="Foster-Nyarko E."/>
            <person name="Jarju S."/>
            <person name="Secka A."/>
            <person name="Antonio M."/>
            <person name="Oren A."/>
            <person name="Chaudhuri R.R."/>
            <person name="La Ragione R."/>
            <person name="Hildebrand F."/>
            <person name="Pallen M.J."/>
        </authorList>
    </citation>
    <scope>NUCLEOTIDE SEQUENCE</scope>
    <source>
        <strain evidence="2">26628</strain>
    </source>
</reference>
<feature type="transmembrane region" description="Helical" evidence="1">
    <location>
        <begin position="39"/>
        <end position="56"/>
    </location>
</feature>
<name>A0A9D2ARV9_9FIRM</name>
<evidence type="ECO:0000256" key="1">
    <source>
        <dbReference type="SAM" id="Phobius"/>
    </source>
</evidence>
<keyword evidence="1" id="KW-0472">Membrane</keyword>
<dbReference type="InterPro" id="IPR005562">
    <property type="entry name" value="SpoVA"/>
</dbReference>
<keyword evidence="1" id="KW-1133">Transmembrane helix</keyword>
<protein>
    <submittedName>
        <fullName evidence="2">SpoVA/SpoVAEb family sporulation membrane protein</fullName>
    </submittedName>
</protein>
<evidence type="ECO:0000313" key="3">
    <source>
        <dbReference type="Proteomes" id="UP000824249"/>
    </source>
</evidence>
<sequence>MNPYLDILLQFAKAFAVGGAICVVAQVVINFTKLTSGKILVFFMLAGVALEALGLYRYAVDFAGAGATVPISGFGYLLARGAMKGAERGLFGAVTGTLAAASAGITAAVLFSFLAALVFKPRSKKN</sequence>
<feature type="transmembrane region" description="Helical" evidence="1">
    <location>
        <begin position="12"/>
        <end position="32"/>
    </location>
</feature>
<proteinExistence type="predicted"/>
<dbReference type="PANTHER" id="PTHR38450:SF2">
    <property type="entry name" value="STAGE V SPORULATION PROTEIN AEB"/>
    <property type="match status" value="1"/>
</dbReference>
<comment type="caution">
    <text evidence="2">The sequence shown here is derived from an EMBL/GenBank/DDBJ whole genome shotgun (WGS) entry which is preliminary data.</text>
</comment>
<organism evidence="2 3">
    <name type="scientific">Candidatus Borkfalkia faecigallinarum</name>
    <dbReference type="NCBI Taxonomy" id="2838509"/>
    <lineage>
        <taxon>Bacteria</taxon>
        <taxon>Bacillati</taxon>
        <taxon>Bacillota</taxon>
        <taxon>Clostridia</taxon>
        <taxon>Christensenellales</taxon>
        <taxon>Christensenellaceae</taxon>
        <taxon>Candidatus Borkfalkia</taxon>
    </lineage>
</organism>